<dbReference type="KEGG" id="dpx:DAPPUDRAFT_262596"/>
<name>E9HN93_DAPPU</name>
<gene>
    <name evidence="2" type="ORF">DAPPUDRAFT_262596</name>
</gene>
<sequence length="212" mass="23775">MWLWNLDNIEAQEGTDDGEIANKAITHFQHLMEGCKTEAAGSTYKEIQFLVFELCDVMPPPEVQSICHQSTANTTIRNQDDMEAQKETDDRNLLSKEKTEQKNTEQKGEGQTNNLINSSLNYVNVAQITDVFRSVIPVVKDFGNEQLILIDQILNGFLSSVFGTNIDSIEAQEGSDDGEQQLDKAKVDKNTERNAIIEYPTDDTPAIEDEDS</sequence>
<evidence type="ECO:0000256" key="1">
    <source>
        <dbReference type="SAM" id="MobiDB-lite"/>
    </source>
</evidence>
<protein>
    <submittedName>
        <fullName evidence="2">Uncharacterized protein</fullName>
    </submittedName>
</protein>
<reference evidence="2 3" key="1">
    <citation type="journal article" date="2011" name="Science">
        <title>The ecoresponsive genome of Daphnia pulex.</title>
        <authorList>
            <person name="Colbourne J.K."/>
            <person name="Pfrender M.E."/>
            <person name="Gilbert D."/>
            <person name="Thomas W.K."/>
            <person name="Tucker A."/>
            <person name="Oakley T.H."/>
            <person name="Tokishita S."/>
            <person name="Aerts A."/>
            <person name="Arnold G.J."/>
            <person name="Basu M.K."/>
            <person name="Bauer D.J."/>
            <person name="Caceres C.E."/>
            <person name="Carmel L."/>
            <person name="Casola C."/>
            <person name="Choi J.H."/>
            <person name="Detter J.C."/>
            <person name="Dong Q."/>
            <person name="Dusheyko S."/>
            <person name="Eads B.D."/>
            <person name="Frohlich T."/>
            <person name="Geiler-Samerotte K.A."/>
            <person name="Gerlach D."/>
            <person name="Hatcher P."/>
            <person name="Jogdeo S."/>
            <person name="Krijgsveld J."/>
            <person name="Kriventseva E.V."/>
            <person name="Kultz D."/>
            <person name="Laforsch C."/>
            <person name="Lindquist E."/>
            <person name="Lopez J."/>
            <person name="Manak J.R."/>
            <person name="Muller J."/>
            <person name="Pangilinan J."/>
            <person name="Patwardhan R.P."/>
            <person name="Pitluck S."/>
            <person name="Pritham E.J."/>
            <person name="Rechtsteiner A."/>
            <person name="Rho M."/>
            <person name="Rogozin I.B."/>
            <person name="Sakarya O."/>
            <person name="Salamov A."/>
            <person name="Schaack S."/>
            <person name="Shapiro H."/>
            <person name="Shiga Y."/>
            <person name="Skalitzky C."/>
            <person name="Smith Z."/>
            <person name="Souvorov A."/>
            <person name="Sung W."/>
            <person name="Tang Z."/>
            <person name="Tsuchiya D."/>
            <person name="Tu H."/>
            <person name="Vos H."/>
            <person name="Wang M."/>
            <person name="Wolf Y.I."/>
            <person name="Yamagata H."/>
            <person name="Yamada T."/>
            <person name="Ye Y."/>
            <person name="Shaw J.R."/>
            <person name="Andrews J."/>
            <person name="Crease T.J."/>
            <person name="Tang H."/>
            <person name="Lucas S.M."/>
            <person name="Robertson H.M."/>
            <person name="Bork P."/>
            <person name="Koonin E.V."/>
            <person name="Zdobnov E.M."/>
            <person name="Grigoriev I.V."/>
            <person name="Lynch M."/>
            <person name="Boore J.L."/>
        </authorList>
    </citation>
    <scope>NUCLEOTIDE SEQUENCE [LARGE SCALE GENOMIC DNA]</scope>
</reference>
<dbReference type="AlphaFoldDB" id="E9HN93"/>
<dbReference type="EMBL" id="GL732694">
    <property type="protein sequence ID" value="EFX66799.1"/>
    <property type="molecule type" value="Genomic_DNA"/>
</dbReference>
<evidence type="ECO:0000313" key="2">
    <source>
        <dbReference type="EMBL" id="EFX66799.1"/>
    </source>
</evidence>
<dbReference type="InParanoid" id="E9HN93"/>
<evidence type="ECO:0000313" key="3">
    <source>
        <dbReference type="Proteomes" id="UP000000305"/>
    </source>
</evidence>
<keyword evidence="3" id="KW-1185">Reference proteome</keyword>
<feature type="region of interest" description="Disordered" evidence="1">
    <location>
        <begin position="186"/>
        <end position="212"/>
    </location>
</feature>
<proteinExistence type="predicted"/>
<feature type="region of interest" description="Disordered" evidence="1">
    <location>
        <begin position="74"/>
        <end position="114"/>
    </location>
</feature>
<dbReference type="HOGENOM" id="CLU_1300787_0_0_1"/>
<dbReference type="Proteomes" id="UP000000305">
    <property type="component" value="Unassembled WGS sequence"/>
</dbReference>
<organism evidence="2 3">
    <name type="scientific">Daphnia pulex</name>
    <name type="common">Water flea</name>
    <dbReference type="NCBI Taxonomy" id="6669"/>
    <lineage>
        <taxon>Eukaryota</taxon>
        <taxon>Metazoa</taxon>
        <taxon>Ecdysozoa</taxon>
        <taxon>Arthropoda</taxon>
        <taxon>Crustacea</taxon>
        <taxon>Branchiopoda</taxon>
        <taxon>Diplostraca</taxon>
        <taxon>Cladocera</taxon>
        <taxon>Anomopoda</taxon>
        <taxon>Daphniidae</taxon>
        <taxon>Daphnia</taxon>
    </lineage>
</organism>
<feature type="compositionally biased region" description="Basic and acidic residues" evidence="1">
    <location>
        <begin position="78"/>
        <end position="108"/>
    </location>
</feature>
<accession>E9HN93</accession>